<dbReference type="Proteomes" id="UP000675968">
    <property type="component" value="Unassembled WGS sequence"/>
</dbReference>
<dbReference type="Pfam" id="PF00535">
    <property type="entry name" value="Glycos_transf_2"/>
    <property type="match status" value="1"/>
</dbReference>
<dbReference type="AlphaFoldDB" id="A0A8T4L9I4"/>
<reference evidence="3" key="2">
    <citation type="submission" date="2021-05" db="EMBL/GenBank/DDBJ databases">
        <title>Protein family content uncovers lineage relationships and bacterial pathway maintenance mechanisms in DPANN archaea.</title>
        <authorList>
            <person name="Castelle C.J."/>
            <person name="Meheust R."/>
            <person name="Jaffe A.L."/>
            <person name="Seitz K."/>
            <person name="Gong X."/>
            <person name="Baker B.J."/>
            <person name="Banfield J.F."/>
        </authorList>
    </citation>
    <scope>NUCLEOTIDE SEQUENCE</scope>
    <source>
        <strain evidence="3">RIFCSPLOWO2_01_FULL_AR10_48_17</strain>
    </source>
</reference>
<dbReference type="EMBL" id="JAGVWC010000009">
    <property type="protein sequence ID" value="MBS3061390.1"/>
    <property type="molecule type" value="Genomic_DNA"/>
</dbReference>
<reference evidence="3" key="1">
    <citation type="submission" date="2021-03" db="EMBL/GenBank/DDBJ databases">
        <authorList>
            <person name="Jaffe A."/>
        </authorList>
    </citation>
    <scope>NUCLEOTIDE SEQUENCE</scope>
    <source>
        <strain evidence="3">RIFCSPLOWO2_01_FULL_AR10_48_17</strain>
    </source>
</reference>
<dbReference type="CDD" id="cd00761">
    <property type="entry name" value="Glyco_tranf_GTA_type"/>
    <property type="match status" value="1"/>
</dbReference>
<feature type="transmembrane region" description="Helical" evidence="1">
    <location>
        <begin position="264"/>
        <end position="281"/>
    </location>
</feature>
<dbReference type="PANTHER" id="PTHR43685:SF3">
    <property type="entry name" value="SLR2126 PROTEIN"/>
    <property type="match status" value="1"/>
</dbReference>
<dbReference type="Gene3D" id="3.90.550.10">
    <property type="entry name" value="Spore Coat Polysaccharide Biosynthesis Protein SpsA, Chain A"/>
    <property type="match status" value="1"/>
</dbReference>
<keyword evidence="1" id="KW-1133">Transmembrane helix</keyword>
<keyword evidence="1" id="KW-0472">Membrane</keyword>
<name>A0A8T4L9I4_9ARCH</name>
<protein>
    <submittedName>
        <fullName evidence="3">Glycosyltransferase family 2 protein</fullName>
    </submittedName>
</protein>
<evidence type="ECO:0000313" key="3">
    <source>
        <dbReference type="EMBL" id="MBS3061390.1"/>
    </source>
</evidence>
<feature type="domain" description="Glycosyltransferase 2-like" evidence="2">
    <location>
        <begin position="8"/>
        <end position="145"/>
    </location>
</feature>
<accession>A0A8T4L9I4</accession>
<keyword evidence="1" id="KW-0812">Transmembrane</keyword>
<proteinExistence type="predicted"/>
<dbReference type="InterPro" id="IPR001173">
    <property type="entry name" value="Glyco_trans_2-like"/>
</dbReference>
<sequence length="323" mass="37038">MGLQRFISVVIPVHTRRSELEKNLLALERQTYPKTRFEVVCVGQNENALPESFCRPERFSKTRKNFSFFSIPSRWPDAKRNAGIKKSRGEIVAFTDDDCLVAEDWLEKINLAFEQNPKIAGVEGKTVGQSELLFSHATKNECGGLYPTCNMAFQKNALQQVNGFDERYHFFREDIDLAFAVQKNAGPIVFDDHVVVVHPERKTSGLSVLNELKMFRGDVLLFKKYPAEYKRTFGWLGKGALKQSFATFFLLVMFSVFLELGFPVAALGMVFAWIVFKFFLLMRKKKFSLIEGVLFLIASGAKDLLAPVYYFKYWLEVNEKEKG</sequence>
<dbReference type="SUPFAM" id="SSF53448">
    <property type="entry name" value="Nucleotide-diphospho-sugar transferases"/>
    <property type="match status" value="1"/>
</dbReference>
<comment type="caution">
    <text evidence="3">The sequence shown here is derived from an EMBL/GenBank/DDBJ whole genome shotgun (WGS) entry which is preliminary data.</text>
</comment>
<evidence type="ECO:0000256" key="1">
    <source>
        <dbReference type="SAM" id="Phobius"/>
    </source>
</evidence>
<gene>
    <name evidence="3" type="ORF">J4215_02295</name>
</gene>
<feature type="transmembrane region" description="Helical" evidence="1">
    <location>
        <begin position="293"/>
        <end position="311"/>
    </location>
</feature>
<evidence type="ECO:0000259" key="2">
    <source>
        <dbReference type="Pfam" id="PF00535"/>
    </source>
</evidence>
<dbReference type="InterPro" id="IPR029044">
    <property type="entry name" value="Nucleotide-diphossugar_trans"/>
</dbReference>
<dbReference type="PANTHER" id="PTHR43685">
    <property type="entry name" value="GLYCOSYLTRANSFERASE"/>
    <property type="match status" value="1"/>
</dbReference>
<evidence type="ECO:0000313" key="4">
    <source>
        <dbReference type="Proteomes" id="UP000675968"/>
    </source>
</evidence>
<organism evidence="3 4">
    <name type="scientific">Candidatus Iainarchaeum sp</name>
    <dbReference type="NCBI Taxonomy" id="3101447"/>
    <lineage>
        <taxon>Archaea</taxon>
        <taxon>Candidatus Iainarchaeota</taxon>
        <taxon>Candidatus Iainarchaeia</taxon>
        <taxon>Candidatus Iainarchaeales</taxon>
        <taxon>Candidatus Iainarchaeaceae</taxon>
        <taxon>Candidatus Iainarchaeum</taxon>
    </lineage>
</organism>
<dbReference type="InterPro" id="IPR050834">
    <property type="entry name" value="Glycosyltransf_2"/>
</dbReference>